<comment type="subcellular location">
    <subcellularLocation>
        <location evidence="1">Mitochondrion</location>
    </subcellularLocation>
</comment>
<dbReference type="PANTHER" id="PTHR15893">
    <property type="entry name" value="RIBOSOMAL PROTEIN L27"/>
    <property type="match status" value="1"/>
</dbReference>
<dbReference type="NCBIfam" id="TIGR00062">
    <property type="entry name" value="L27"/>
    <property type="match status" value="1"/>
</dbReference>
<dbReference type="Proteomes" id="UP000018144">
    <property type="component" value="Unassembled WGS sequence"/>
</dbReference>
<keyword evidence="4" id="KW-0496">Mitochondrion</keyword>
<dbReference type="GO" id="GO:0006412">
    <property type="term" value="P:translation"/>
    <property type="evidence" value="ECO:0007669"/>
    <property type="project" value="InterPro"/>
</dbReference>
<dbReference type="InterPro" id="IPR001684">
    <property type="entry name" value="Ribosomal_bL27"/>
</dbReference>
<comment type="similarity">
    <text evidence="2">Belongs to the bacterial ribosomal protein bL27 family.</text>
</comment>
<feature type="region of interest" description="Disordered" evidence="7">
    <location>
        <begin position="42"/>
        <end position="63"/>
    </location>
</feature>
<dbReference type="InterPro" id="IPR018261">
    <property type="entry name" value="Ribosomal_bL27_CS"/>
</dbReference>
<dbReference type="GO" id="GO:0005762">
    <property type="term" value="C:mitochondrial large ribosomal subunit"/>
    <property type="evidence" value="ECO:0007669"/>
    <property type="project" value="TreeGrafter"/>
</dbReference>
<dbReference type="Pfam" id="PF01016">
    <property type="entry name" value="Ribosomal_L27"/>
    <property type="match status" value="1"/>
</dbReference>
<keyword evidence="9" id="KW-1185">Reference proteome</keyword>
<gene>
    <name evidence="8" type="ORF">PCON_09883</name>
</gene>
<accession>U4LNZ2</accession>
<dbReference type="SUPFAM" id="SSF110324">
    <property type="entry name" value="Ribosomal L27 protein-like"/>
    <property type="match status" value="1"/>
</dbReference>
<evidence type="ECO:0000256" key="7">
    <source>
        <dbReference type="SAM" id="MobiDB-lite"/>
    </source>
</evidence>
<evidence type="ECO:0000256" key="3">
    <source>
        <dbReference type="ARBA" id="ARBA00022980"/>
    </source>
</evidence>
<dbReference type="eggNOG" id="KOG4600">
    <property type="taxonomic scope" value="Eukaryota"/>
</dbReference>
<evidence type="ECO:0000313" key="9">
    <source>
        <dbReference type="Proteomes" id="UP000018144"/>
    </source>
</evidence>
<dbReference type="Gene3D" id="2.40.50.100">
    <property type="match status" value="1"/>
</dbReference>
<evidence type="ECO:0000256" key="2">
    <source>
        <dbReference type="ARBA" id="ARBA00010797"/>
    </source>
</evidence>
<dbReference type="OMA" id="HTIFAMA"/>
<evidence type="ECO:0000313" key="8">
    <source>
        <dbReference type="EMBL" id="CCX31055.1"/>
    </source>
</evidence>
<reference evidence="8 9" key="1">
    <citation type="journal article" date="2013" name="PLoS Genet.">
        <title>The genome and development-dependent transcriptomes of Pyronema confluens: a window into fungal evolution.</title>
        <authorList>
            <person name="Traeger S."/>
            <person name="Altegoer F."/>
            <person name="Freitag M."/>
            <person name="Gabaldon T."/>
            <person name="Kempken F."/>
            <person name="Kumar A."/>
            <person name="Marcet-Houben M."/>
            <person name="Poggeler S."/>
            <person name="Stajich J.E."/>
            <person name="Nowrousian M."/>
        </authorList>
    </citation>
    <scope>NUCLEOTIDE SEQUENCE [LARGE SCALE GENOMIC DNA]</scope>
    <source>
        <strain evidence="9">CBS 100304</strain>
        <tissue evidence="8">Vegetative mycelium</tissue>
    </source>
</reference>
<evidence type="ECO:0000256" key="5">
    <source>
        <dbReference type="ARBA" id="ARBA00023274"/>
    </source>
</evidence>
<dbReference type="PANTHER" id="PTHR15893:SF0">
    <property type="entry name" value="LARGE RIBOSOMAL SUBUNIT PROTEIN BL27M"/>
    <property type="match status" value="1"/>
</dbReference>
<dbReference type="OrthoDB" id="1867012at2759"/>
<dbReference type="AlphaFoldDB" id="U4LNZ2"/>
<evidence type="ECO:0000256" key="6">
    <source>
        <dbReference type="ARBA" id="ARBA00035267"/>
    </source>
</evidence>
<proteinExistence type="inferred from homology"/>
<sequence length="219" mass="24464">MLAPRIFNFLRGATPVLSALRSGIVAPVKTALPALPKIQARNASHATAGRANKAKDGPGKRLGAKLTQGERVTTGMIIYRQRGTLWYPGENAGMGRDHTIFAMAPGTVRYYKDPAHPKRKFIGIALNEKQKLPKPPNAARTRRLGMKTVPLVEEAPKVYGVKIQKSDLEAKDGFYVHRPPNWKIGRIMPKVNIKNNNPFARWQKKGKRNLAYRRRKGLN</sequence>
<dbReference type="GO" id="GO:0003735">
    <property type="term" value="F:structural constituent of ribosome"/>
    <property type="evidence" value="ECO:0007669"/>
    <property type="project" value="InterPro"/>
</dbReference>
<dbReference type="EMBL" id="HF935531">
    <property type="protein sequence ID" value="CCX31055.1"/>
    <property type="molecule type" value="Genomic_DNA"/>
</dbReference>
<keyword evidence="5" id="KW-0687">Ribonucleoprotein</keyword>
<dbReference type="PROSITE" id="PS00831">
    <property type="entry name" value="RIBOSOMAL_L27"/>
    <property type="match status" value="1"/>
</dbReference>
<dbReference type="FunFam" id="2.40.50.100:FF:000042">
    <property type="entry name" value="50S ribosomal protein L27"/>
    <property type="match status" value="1"/>
</dbReference>
<dbReference type="STRING" id="1076935.U4LNZ2"/>
<evidence type="ECO:0000256" key="4">
    <source>
        <dbReference type="ARBA" id="ARBA00023128"/>
    </source>
</evidence>
<evidence type="ECO:0000256" key="1">
    <source>
        <dbReference type="ARBA" id="ARBA00004173"/>
    </source>
</evidence>
<keyword evidence="3 8" id="KW-0689">Ribosomal protein</keyword>
<name>U4LNZ2_PYROM</name>
<dbReference type="PRINTS" id="PR00063">
    <property type="entry name" value="RIBOSOMALL27"/>
</dbReference>
<protein>
    <recommendedName>
        <fullName evidence="6">Large ribosomal subunit protein bL27m</fullName>
    </recommendedName>
</protein>
<organism evidence="8 9">
    <name type="scientific">Pyronema omphalodes (strain CBS 100304)</name>
    <name type="common">Pyronema confluens</name>
    <dbReference type="NCBI Taxonomy" id="1076935"/>
    <lineage>
        <taxon>Eukaryota</taxon>
        <taxon>Fungi</taxon>
        <taxon>Dikarya</taxon>
        <taxon>Ascomycota</taxon>
        <taxon>Pezizomycotina</taxon>
        <taxon>Pezizomycetes</taxon>
        <taxon>Pezizales</taxon>
        <taxon>Pyronemataceae</taxon>
        <taxon>Pyronema</taxon>
    </lineage>
</organism>